<dbReference type="Proteomes" id="UP000004995">
    <property type="component" value="Unassembled WGS sequence"/>
</dbReference>
<dbReference type="SMART" id="SM00360">
    <property type="entry name" value="RRM"/>
    <property type="match status" value="1"/>
</dbReference>
<sequence>MPAAAQPDDAAWRSWADLPLDLLRDISRRLPTATEYIRFHAACTSWHDTLPPPPCRPAFLPWLLSPPDSSKRRRARCIFSSRSSRRAAATATDIWVRDRRWVVSPVDGTAASTLTTAWPPCSSCLVGADDLLTGSAGAAPLPRLPSDGETKRWENYAVGRVSGDGTISMYVFGPVDRYYLPNLNAAVLRPGDAAWTVVRKDLSAFYPRRDGRDCGIAYHDGKIVVCNHQDSWCIETREVDNLTSDHRSWSIQVPSYYRQNGKSLQSSYLLESGGELLLAFVLVNDVHRHMYSYHIDLGPEDHSVDSFVKGLLVSVYALQGVEGSKPKWVKKDDRSLVDRILFLGKPTSFAVDAIRFGASSGGCAYFVVKSQLYGGIWSKSSLERCRVFRYNFHNGKSELVRQLPAEWSEEACMWLTPQPSIASTEEIREKLEQPLHRKAAEPQFGPFFRIYVGNLPRKVDSCQLRQFFSKHGKVADARIMCHIKTRSSRGFGFVTMATAIDDGPAHAIAKLDGQILDGRPLRVKFADQKQE</sequence>
<dbReference type="GO" id="GO:0003723">
    <property type="term" value="F:RNA binding"/>
    <property type="evidence" value="ECO:0007669"/>
    <property type="project" value="UniProtKB-UniRule"/>
</dbReference>
<reference evidence="4" key="1">
    <citation type="journal article" date="2012" name="Nat. Biotechnol.">
        <title>Reference genome sequence of the model plant Setaria.</title>
        <authorList>
            <person name="Bennetzen J.L."/>
            <person name="Schmutz J."/>
            <person name="Wang H."/>
            <person name="Percifield R."/>
            <person name="Hawkins J."/>
            <person name="Pontaroli A.C."/>
            <person name="Estep M."/>
            <person name="Feng L."/>
            <person name="Vaughn J.N."/>
            <person name="Grimwood J."/>
            <person name="Jenkins J."/>
            <person name="Barry K."/>
            <person name="Lindquist E."/>
            <person name="Hellsten U."/>
            <person name="Deshpande S."/>
            <person name="Wang X."/>
            <person name="Wu X."/>
            <person name="Mitros T."/>
            <person name="Triplett J."/>
            <person name="Yang X."/>
            <person name="Ye C.Y."/>
            <person name="Mauro-Herrera M."/>
            <person name="Wang L."/>
            <person name="Li P."/>
            <person name="Sharma M."/>
            <person name="Sharma R."/>
            <person name="Ronald P.C."/>
            <person name="Panaud O."/>
            <person name="Kellogg E.A."/>
            <person name="Brutnell T.P."/>
            <person name="Doust A.N."/>
            <person name="Tuskan G.A."/>
            <person name="Rokhsar D."/>
            <person name="Devos K.M."/>
        </authorList>
    </citation>
    <scope>NUCLEOTIDE SEQUENCE [LARGE SCALE GENOMIC DNA]</scope>
    <source>
        <strain evidence="4">cv. Yugu1</strain>
    </source>
</reference>
<dbReference type="FunCoup" id="K3ZM36">
    <property type="interactions" value="103"/>
</dbReference>
<dbReference type="InterPro" id="IPR035979">
    <property type="entry name" value="RBD_domain_sf"/>
</dbReference>
<dbReference type="PROSITE" id="PS50102">
    <property type="entry name" value="RRM"/>
    <property type="match status" value="1"/>
</dbReference>
<dbReference type="PANTHER" id="PTHR33110:SF134">
    <property type="entry name" value="OS09G0565350 PROTEIN"/>
    <property type="match status" value="1"/>
</dbReference>
<name>K3ZM36_SETIT</name>
<dbReference type="InterPro" id="IPR005174">
    <property type="entry name" value="KIB1-4_b-propeller"/>
</dbReference>
<dbReference type="OMA" id="KNEACLW"/>
<keyword evidence="1" id="KW-0694">RNA-binding</keyword>
<dbReference type="SUPFAM" id="SSF54928">
    <property type="entry name" value="RNA-binding domain, RBD"/>
    <property type="match status" value="1"/>
</dbReference>
<dbReference type="Gramene" id="KQK93999">
    <property type="protein sequence ID" value="KQK93999"/>
    <property type="gene ID" value="SETIT_027649mg"/>
</dbReference>
<evidence type="ECO:0000313" key="4">
    <source>
        <dbReference type="Proteomes" id="UP000004995"/>
    </source>
</evidence>
<dbReference type="InParanoid" id="K3ZM36"/>
<dbReference type="InterPro" id="IPR000504">
    <property type="entry name" value="RRM_dom"/>
</dbReference>
<dbReference type="PANTHER" id="PTHR33110">
    <property type="entry name" value="F-BOX/KELCH-REPEAT PROTEIN-RELATED"/>
    <property type="match status" value="1"/>
</dbReference>
<keyword evidence="4" id="KW-1185">Reference proteome</keyword>
<evidence type="ECO:0000259" key="2">
    <source>
        <dbReference type="PROSITE" id="PS50102"/>
    </source>
</evidence>
<dbReference type="InterPro" id="IPR012677">
    <property type="entry name" value="Nucleotide-bd_a/b_plait_sf"/>
</dbReference>
<dbReference type="EnsemblPlants" id="KQK93999">
    <property type="protein sequence ID" value="KQK93999"/>
    <property type="gene ID" value="SETIT_027649mg"/>
</dbReference>
<proteinExistence type="predicted"/>
<dbReference type="Pfam" id="PF00076">
    <property type="entry name" value="RRM_1"/>
    <property type="match status" value="1"/>
</dbReference>
<dbReference type="STRING" id="4555.K3ZM36"/>
<protein>
    <recommendedName>
        <fullName evidence="2">RRM domain-containing protein</fullName>
    </recommendedName>
</protein>
<evidence type="ECO:0000256" key="1">
    <source>
        <dbReference type="PROSITE-ProRule" id="PRU00176"/>
    </source>
</evidence>
<dbReference type="Gene3D" id="3.30.70.330">
    <property type="match status" value="1"/>
</dbReference>
<organism evidence="3 4">
    <name type="scientific">Setaria italica</name>
    <name type="common">Foxtail millet</name>
    <name type="synonym">Panicum italicum</name>
    <dbReference type="NCBI Taxonomy" id="4555"/>
    <lineage>
        <taxon>Eukaryota</taxon>
        <taxon>Viridiplantae</taxon>
        <taxon>Streptophyta</taxon>
        <taxon>Embryophyta</taxon>
        <taxon>Tracheophyta</taxon>
        <taxon>Spermatophyta</taxon>
        <taxon>Magnoliopsida</taxon>
        <taxon>Liliopsida</taxon>
        <taxon>Poales</taxon>
        <taxon>Poaceae</taxon>
        <taxon>PACMAD clade</taxon>
        <taxon>Panicoideae</taxon>
        <taxon>Panicodae</taxon>
        <taxon>Paniceae</taxon>
        <taxon>Cenchrinae</taxon>
        <taxon>Setaria</taxon>
    </lineage>
</organism>
<dbReference type="eggNOG" id="KOG0118">
    <property type="taxonomic scope" value="Eukaryota"/>
</dbReference>
<evidence type="ECO:0000313" key="3">
    <source>
        <dbReference type="EnsemblPlants" id="KQK93999"/>
    </source>
</evidence>
<dbReference type="EMBL" id="AGNK02004735">
    <property type="status" value="NOT_ANNOTATED_CDS"/>
    <property type="molecule type" value="Genomic_DNA"/>
</dbReference>
<dbReference type="AlphaFoldDB" id="K3ZM36"/>
<dbReference type="Pfam" id="PF03478">
    <property type="entry name" value="Beta-prop_KIB1-4"/>
    <property type="match status" value="1"/>
</dbReference>
<dbReference type="HOGENOM" id="CLU_048043_0_0_1"/>
<feature type="domain" description="RRM" evidence="2">
    <location>
        <begin position="448"/>
        <end position="528"/>
    </location>
</feature>
<reference evidence="3" key="2">
    <citation type="submission" date="2018-08" db="UniProtKB">
        <authorList>
            <consortium name="EnsemblPlants"/>
        </authorList>
    </citation>
    <scope>IDENTIFICATION</scope>
    <source>
        <strain evidence="3">Yugu1</strain>
    </source>
</reference>
<accession>K3ZM36</accession>